<dbReference type="SUPFAM" id="SSF52058">
    <property type="entry name" value="L domain-like"/>
    <property type="match status" value="1"/>
</dbReference>
<dbReference type="InterPro" id="IPR042197">
    <property type="entry name" value="Apaf_helical"/>
</dbReference>
<dbReference type="PANTHER" id="PTHR15140">
    <property type="entry name" value="TUBULIN-SPECIFIC CHAPERONE E"/>
    <property type="match status" value="1"/>
</dbReference>
<keyword evidence="2" id="KW-1185">Reference proteome</keyword>
<dbReference type="GO" id="GO:0043531">
    <property type="term" value="F:ADP binding"/>
    <property type="evidence" value="ECO:0007669"/>
    <property type="project" value="InterPro"/>
</dbReference>
<evidence type="ECO:0008006" key="3">
    <source>
        <dbReference type="Google" id="ProtNLM"/>
    </source>
</evidence>
<evidence type="ECO:0000313" key="2">
    <source>
        <dbReference type="Proteomes" id="UP000737018"/>
    </source>
</evidence>
<dbReference type="Proteomes" id="UP000737018">
    <property type="component" value="Unassembled WGS sequence"/>
</dbReference>
<dbReference type="EMBL" id="JRKL02008166">
    <property type="protein sequence ID" value="KAF3947118.1"/>
    <property type="molecule type" value="Genomic_DNA"/>
</dbReference>
<dbReference type="InterPro" id="IPR027417">
    <property type="entry name" value="P-loop_NTPase"/>
</dbReference>
<protein>
    <recommendedName>
        <fullName evidence="3">NB-ARC domain-containing protein</fullName>
    </recommendedName>
</protein>
<name>A0A8J4QBG8_9ROSI</name>
<accession>A0A8J4QBG8</accession>
<evidence type="ECO:0000313" key="1">
    <source>
        <dbReference type="EMBL" id="KAF3947118.1"/>
    </source>
</evidence>
<dbReference type="AlphaFoldDB" id="A0A8J4QBG8"/>
<dbReference type="Gene3D" id="3.80.10.10">
    <property type="entry name" value="Ribonuclease Inhibitor"/>
    <property type="match status" value="1"/>
</dbReference>
<dbReference type="OrthoDB" id="1917524at2759"/>
<gene>
    <name evidence="1" type="ORF">CMV_026706</name>
</gene>
<dbReference type="SUPFAM" id="SSF52540">
    <property type="entry name" value="P-loop containing nucleoside triphosphate hydrolases"/>
    <property type="match status" value="1"/>
</dbReference>
<proteinExistence type="predicted"/>
<organism evidence="1 2">
    <name type="scientific">Castanea mollissima</name>
    <name type="common">Chinese chestnut</name>
    <dbReference type="NCBI Taxonomy" id="60419"/>
    <lineage>
        <taxon>Eukaryota</taxon>
        <taxon>Viridiplantae</taxon>
        <taxon>Streptophyta</taxon>
        <taxon>Embryophyta</taxon>
        <taxon>Tracheophyta</taxon>
        <taxon>Spermatophyta</taxon>
        <taxon>Magnoliopsida</taxon>
        <taxon>eudicotyledons</taxon>
        <taxon>Gunneridae</taxon>
        <taxon>Pentapetalae</taxon>
        <taxon>rosids</taxon>
        <taxon>fabids</taxon>
        <taxon>Fagales</taxon>
        <taxon>Fagaceae</taxon>
        <taxon>Castanea</taxon>
    </lineage>
</organism>
<dbReference type="PRINTS" id="PR00364">
    <property type="entry name" value="DISEASERSIST"/>
</dbReference>
<dbReference type="Gene3D" id="1.10.8.430">
    <property type="entry name" value="Helical domain of apoptotic protease-activating factors"/>
    <property type="match status" value="1"/>
</dbReference>
<sequence length="278" mass="31982">MVGSSGTEDSLTKTKMEKLGKEMIGYCGGLPLAITILGGLLAAKKIEEWEDVLRHVKSYLYEQPDLRLTKTLVNVIPESIHIPSSFRFNRLRSLRTTTFLNEWEWDSDVVQVVSSCPDIYKLNLHRLIKKLPKAHQFSPNLAKLTLWRTGLEEDPMATLEKLSNLKILRLLFNSFLGKNMVCSQRGFPLLQSLVLSELRYLEEWRVYEGAAPNLLHLEIRECWCLMTIPDGLSFIATLQKLEINDMPKSFKDRLDKGGPDFYKVQHIPSLVFQQCDRE</sequence>
<reference evidence="1" key="1">
    <citation type="submission" date="2020-03" db="EMBL/GenBank/DDBJ databases">
        <title>Castanea mollissima Vanexum genome sequencing.</title>
        <authorList>
            <person name="Staton M."/>
        </authorList>
    </citation>
    <scope>NUCLEOTIDE SEQUENCE</scope>
    <source>
        <tissue evidence="1">Leaf</tissue>
    </source>
</reference>
<dbReference type="PANTHER" id="PTHR15140:SF37">
    <property type="entry name" value="UBIQUITIN-LIKE DOMAIN-CONTAINING PROTEIN"/>
    <property type="match status" value="1"/>
</dbReference>
<comment type="caution">
    <text evidence="1">The sequence shown here is derived from an EMBL/GenBank/DDBJ whole genome shotgun (WGS) entry which is preliminary data.</text>
</comment>
<dbReference type="InterPro" id="IPR032675">
    <property type="entry name" value="LRR_dom_sf"/>
</dbReference>